<evidence type="ECO:0000313" key="1">
    <source>
        <dbReference type="EMBL" id="MBX73973.1"/>
    </source>
</evidence>
<proteinExistence type="predicted"/>
<sequence length="22" mass="2919">MYLHFLLYAFMCYYFQRFAYDL</sequence>
<name>A0A2P2R419_RHIMU</name>
<protein>
    <submittedName>
        <fullName evidence="1">Uncharacterized protein</fullName>
    </submittedName>
</protein>
<dbReference type="AlphaFoldDB" id="A0A2P2R419"/>
<dbReference type="EMBL" id="GGEC01093489">
    <property type="protein sequence ID" value="MBX73973.1"/>
    <property type="molecule type" value="Transcribed_RNA"/>
</dbReference>
<organism evidence="1">
    <name type="scientific">Rhizophora mucronata</name>
    <name type="common">Asiatic mangrove</name>
    <dbReference type="NCBI Taxonomy" id="61149"/>
    <lineage>
        <taxon>Eukaryota</taxon>
        <taxon>Viridiplantae</taxon>
        <taxon>Streptophyta</taxon>
        <taxon>Embryophyta</taxon>
        <taxon>Tracheophyta</taxon>
        <taxon>Spermatophyta</taxon>
        <taxon>Magnoliopsida</taxon>
        <taxon>eudicotyledons</taxon>
        <taxon>Gunneridae</taxon>
        <taxon>Pentapetalae</taxon>
        <taxon>rosids</taxon>
        <taxon>fabids</taxon>
        <taxon>Malpighiales</taxon>
        <taxon>Rhizophoraceae</taxon>
        <taxon>Rhizophora</taxon>
    </lineage>
</organism>
<reference evidence="1" key="1">
    <citation type="submission" date="2018-02" db="EMBL/GenBank/DDBJ databases">
        <title>Rhizophora mucronata_Transcriptome.</title>
        <authorList>
            <person name="Meera S.P."/>
            <person name="Sreeshan A."/>
            <person name="Augustine A."/>
        </authorList>
    </citation>
    <scope>NUCLEOTIDE SEQUENCE</scope>
    <source>
        <tissue evidence="1">Leaf</tissue>
    </source>
</reference>
<accession>A0A2P2R419</accession>